<feature type="region of interest" description="Disordered" evidence="1">
    <location>
        <begin position="29"/>
        <end position="105"/>
    </location>
</feature>
<organism evidence="2 3">
    <name type="scientific">Ancylostoma ceylanicum</name>
    <dbReference type="NCBI Taxonomy" id="53326"/>
    <lineage>
        <taxon>Eukaryota</taxon>
        <taxon>Metazoa</taxon>
        <taxon>Ecdysozoa</taxon>
        <taxon>Nematoda</taxon>
        <taxon>Chromadorea</taxon>
        <taxon>Rhabditida</taxon>
        <taxon>Rhabditina</taxon>
        <taxon>Rhabditomorpha</taxon>
        <taxon>Strongyloidea</taxon>
        <taxon>Ancylostomatidae</taxon>
        <taxon>Ancylostomatinae</taxon>
        <taxon>Ancylostoma</taxon>
    </lineage>
</organism>
<evidence type="ECO:0000313" key="3">
    <source>
        <dbReference type="Proteomes" id="UP000024635"/>
    </source>
</evidence>
<dbReference type="AlphaFoldDB" id="A0A016WZF9"/>
<accession>A0A016WZF9</accession>
<gene>
    <name evidence="2" type="primary">Acey_s0462.g1899</name>
    <name evidence="2" type="ORF">Y032_0462g1899</name>
</gene>
<dbReference type="EMBL" id="JARK01000062">
    <property type="protein sequence ID" value="EYC44418.1"/>
    <property type="molecule type" value="Genomic_DNA"/>
</dbReference>
<name>A0A016WZF9_9BILA</name>
<protein>
    <submittedName>
        <fullName evidence="2">Uncharacterized protein</fullName>
    </submittedName>
</protein>
<evidence type="ECO:0000256" key="1">
    <source>
        <dbReference type="SAM" id="MobiDB-lite"/>
    </source>
</evidence>
<comment type="caution">
    <text evidence="2">The sequence shown here is derived from an EMBL/GenBank/DDBJ whole genome shotgun (WGS) entry which is preliminary data.</text>
</comment>
<dbReference type="Proteomes" id="UP000024635">
    <property type="component" value="Unassembled WGS sequence"/>
</dbReference>
<sequence>MAAFWRGCHNRQALRSSLLIVQPRFPHLQGQSLQNQLRTRRARQAAERTSKAALARHDTRRPQVSRNSSRPGVRSNKAASKDHQRGPRYKAEKRSKRRYLLTLVH</sequence>
<feature type="compositionally biased region" description="Basic and acidic residues" evidence="1">
    <location>
        <begin position="79"/>
        <end position="92"/>
    </location>
</feature>
<keyword evidence="3" id="KW-1185">Reference proteome</keyword>
<reference evidence="3" key="1">
    <citation type="journal article" date="2015" name="Nat. Genet.">
        <title>The genome and transcriptome of the zoonotic hookworm Ancylostoma ceylanicum identify infection-specific gene families.</title>
        <authorList>
            <person name="Schwarz E.M."/>
            <person name="Hu Y."/>
            <person name="Antoshechkin I."/>
            <person name="Miller M.M."/>
            <person name="Sternberg P.W."/>
            <person name="Aroian R.V."/>
        </authorList>
    </citation>
    <scope>NUCLEOTIDE SEQUENCE</scope>
    <source>
        <strain evidence="3">HY135</strain>
    </source>
</reference>
<proteinExistence type="predicted"/>
<evidence type="ECO:0000313" key="2">
    <source>
        <dbReference type="EMBL" id="EYC44418.1"/>
    </source>
</evidence>
<feature type="compositionally biased region" description="Basic and acidic residues" evidence="1">
    <location>
        <begin position="44"/>
        <end position="61"/>
    </location>
</feature>